<reference evidence="7 8" key="1">
    <citation type="journal article" date="2011" name="Int. J. Syst. Evol. Microbiol.">
        <title>Zhongshania antarctica gen. nov., sp. nov. and Zhongshania guokunii sp. nov., gammaproteobacteria respectively isolated from coastal attached (fast) ice and surface seawater of the Antarctic.</title>
        <authorList>
            <person name="Li H.J."/>
            <person name="Zhang X.Y."/>
            <person name="Chen C.X."/>
            <person name="Zhang Y.J."/>
            <person name="Gao Z.M."/>
            <person name="Yu Y."/>
            <person name="Chen X.L."/>
            <person name="Chen B."/>
            <person name="Zhang Y.Z."/>
        </authorList>
    </citation>
    <scope>NUCLEOTIDE SEQUENCE [LARGE SCALE GENOMIC DNA]</scope>
    <source>
        <strain evidence="7 8">ZS6-22T</strain>
    </source>
</reference>
<feature type="transmembrane region" description="Helical" evidence="5">
    <location>
        <begin position="36"/>
        <end position="57"/>
    </location>
</feature>
<feature type="transmembrane region" description="Helical" evidence="5">
    <location>
        <begin position="299"/>
        <end position="323"/>
    </location>
</feature>
<sequence length="398" mass="43654">MGNSHIVMLHELVFVLACVVGVGVKPFVTLIKSRPIVSVLLGAWLFSITLSLLLSPYNLAYLSTGRARYYETILHIFFFLSLLVYLRLYQPPLRLVFYVLLLSNAFVVMQAISVWHFSPEVGIHTSSAWFSRFPFVGHARHAGYNMLVAVLAGVFLLLSEPLPRQRVFIGAALFLVAACLFWLGGRGSMLSALVALGVVFVWVRQKLIIDRRLLVITLGVVVCALIAAHFAAAFSWNGVSNSIGRSVAAENANRLSSGRLSIWLYSLAAIRDDWFLGLGSQSYLFIPGKWRNTAMPHNAIVQFLVEWGALGATLFLSLFLYGLRQAFARLRVSASSINAEILGAATIVVALAVHGLTDGTFYHGKASFYMALCFAICLGAAVFSGRTDEKCQLVPVNS</sequence>
<dbReference type="GO" id="GO:0016874">
    <property type="term" value="F:ligase activity"/>
    <property type="evidence" value="ECO:0007669"/>
    <property type="project" value="UniProtKB-KW"/>
</dbReference>
<keyword evidence="3 5" id="KW-1133">Transmembrane helix</keyword>
<evidence type="ECO:0000256" key="1">
    <source>
        <dbReference type="ARBA" id="ARBA00004141"/>
    </source>
</evidence>
<evidence type="ECO:0000259" key="6">
    <source>
        <dbReference type="Pfam" id="PF04932"/>
    </source>
</evidence>
<feature type="transmembrane region" description="Helical" evidence="5">
    <location>
        <begin position="189"/>
        <end position="207"/>
    </location>
</feature>
<gene>
    <name evidence="7" type="ORF">AB4876_05895</name>
</gene>
<evidence type="ECO:0000256" key="5">
    <source>
        <dbReference type="SAM" id="Phobius"/>
    </source>
</evidence>
<proteinExistence type="predicted"/>
<comment type="caution">
    <text evidence="7">The sequence shown here is derived from an EMBL/GenBank/DDBJ whole genome shotgun (WGS) entry which is preliminary data.</text>
</comment>
<evidence type="ECO:0000313" key="8">
    <source>
        <dbReference type="Proteomes" id="UP001557485"/>
    </source>
</evidence>
<feature type="transmembrane region" description="Helical" evidence="5">
    <location>
        <begin position="335"/>
        <end position="354"/>
    </location>
</feature>
<comment type="subcellular location">
    <subcellularLocation>
        <location evidence="1">Membrane</location>
        <topology evidence="1">Multi-pass membrane protein</topology>
    </subcellularLocation>
</comment>
<dbReference type="Pfam" id="PF04932">
    <property type="entry name" value="Wzy_C"/>
    <property type="match status" value="1"/>
</dbReference>
<keyword evidence="2 5" id="KW-0812">Transmembrane</keyword>
<feature type="transmembrane region" description="Helical" evidence="5">
    <location>
        <begin position="69"/>
        <end position="88"/>
    </location>
</feature>
<feature type="transmembrane region" description="Helical" evidence="5">
    <location>
        <begin position="167"/>
        <end position="183"/>
    </location>
</feature>
<keyword evidence="8" id="KW-1185">Reference proteome</keyword>
<keyword evidence="7" id="KW-0436">Ligase</keyword>
<accession>A0ABV3U4K0</accession>
<evidence type="ECO:0000256" key="3">
    <source>
        <dbReference type="ARBA" id="ARBA00022989"/>
    </source>
</evidence>
<dbReference type="EMBL" id="JBFRYA010000004">
    <property type="protein sequence ID" value="MEX1668435.1"/>
    <property type="molecule type" value="Genomic_DNA"/>
</dbReference>
<evidence type="ECO:0000256" key="4">
    <source>
        <dbReference type="ARBA" id="ARBA00023136"/>
    </source>
</evidence>
<feature type="transmembrane region" description="Helical" evidence="5">
    <location>
        <begin position="138"/>
        <end position="158"/>
    </location>
</feature>
<dbReference type="RefSeq" id="WP_368380721.1">
    <property type="nucleotide sequence ID" value="NZ_JBFRYA010000004.1"/>
</dbReference>
<protein>
    <submittedName>
        <fullName evidence="7">O-antigen ligase family protein</fullName>
    </submittedName>
</protein>
<feature type="transmembrane region" description="Helical" evidence="5">
    <location>
        <begin position="6"/>
        <end position="24"/>
    </location>
</feature>
<dbReference type="InterPro" id="IPR007016">
    <property type="entry name" value="O-antigen_ligase-rel_domated"/>
</dbReference>
<evidence type="ECO:0000256" key="2">
    <source>
        <dbReference type="ARBA" id="ARBA00022692"/>
    </source>
</evidence>
<keyword evidence="4 5" id="KW-0472">Membrane</keyword>
<feature type="transmembrane region" description="Helical" evidence="5">
    <location>
        <begin position="95"/>
        <end position="118"/>
    </location>
</feature>
<dbReference type="Proteomes" id="UP001557485">
    <property type="component" value="Unassembled WGS sequence"/>
</dbReference>
<dbReference type="PANTHER" id="PTHR37422">
    <property type="entry name" value="TEICHURONIC ACID BIOSYNTHESIS PROTEIN TUAE"/>
    <property type="match status" value="1"/>
</dbReference>
<dbReference type="InterPro" id="IPR051533">
    <property type="entry name" value="WaaL-like"/>
</dbReference>
<feature type="transmembrane region" description="Helical" evidence="5">
    <location>
        <begin position="366"/>
        <end position="383"/>
    </location>
</feature>
<feature type="domain" description="O-antigen ligase-related" evidence="6">
    <location>
        <begin position="171"/>
        <end position="316"/>
    </location>
</feature>
<organism evidence="7 8">
    <name type="scientific">Zhongshania guokunii</name>
    <dbReference type="NCBI Taxonomy" id="641783"/>
    <lineage>
        <taxon>Bacteria</taxon>
        <taxon>Pseudomonadati</taxon>
        <taxon>Pseudomonadota</taxon>
        <taxon>Gammaproteobacteria</taxon>
        <taxon>Cellvibrionales</taxon>
        <taxon>Spongiibacteraceae</taxon>
        <taxon>Zhongshania</taxon>
    </lineage>
</organism>
<dbReference type="PANTHER" id="PTHR37422:SF13">
    <property type="entry name" value="LIPOPOLYSACCHARIDE BIOSYNTHESIS PROTEIN PA4999-RELATED"/>
    <property type="match status" value="1"/>
</dbReference>
<evidence type="ECO:0000313" key="7">
    <source>
        <dbReference type="EMBL" id="MEX1668435.1"/>
    </source>
</evidence>
<feature type="transmembrane region" description="Helical" evidence="5">
    <location>
        <begin position="214"/>
        <end position="236"/>
    </location>
</feature>
<name>A0ABV3U4K0_9GAMM</name>